<dbReference type="STRING" id="287098.SAMN05421665_3519"/>
<gene>
    <name evidence="2" type="ORF">SAMN05421665_3519</name>
</gene>
<organism evidence="2 3">
    <name type="scientific">Yoonia rosea</name>
    <dbReference type="NCBI Taxonomy" id="287098"/>
    <lineage>
        <taxon>Bacteria</taxon>
        <taxon>Pseudomonadati</taxon>
        <taxon>Pseudomonadota</taxon>
        <taxon>Alphaproteobacteria</taxon>
        <taxon>Rhodobacterales</taxon>
        <taxon>Paracoccaceae</taxon>
        <taxon>Yoonia</taxon>
    </lineage>
</organism>
<dbReference type="RefSeq" id="WP_076661118.1">
    <property type="nucleotide sequence ID" value="NZ_FTPR01000004.1"/>
</dbReference>
<proteinExistence type="predicted"/>
<feature type="chain" id="PRO_5010348857" evidence="1">
    <location>
        <begin position="18"/>
        <end position="73"/>
    </location>
</feature>
<dbReference type="EMBL" id="FTPR01000004">
    <property type="protein sequence ID" value="SIT91926.1"/>
    <property type="molecule type" value="Genomic_DNA"/>
</dbReference>
<dbReference type="AlphaFoldDB" id="A0A1R3XMY7"/>
<reference evidence="3" key="1">
    <citation type="submission" date="2017-01" db="EMBL/GenBank/DDBJ databases">
        <authorList>
            <person name="Varghese N."/>
            <person name="Submissions S."/>
        </authorList>
    </citation>
    <scope>NUCLEOTIDE SEQUENCE [LARGE SCALE GENOMIC DNA]</scope>
    <source>
        <strain evidence="3">DSM 29591</strain>
    </source>
</reference>
<feature type="signal peptide" evidence="1">
    <location>
        <begin position="1"/>
        <end position="17"/>
    </location>
</feature>
<evidence type="ECO:0000313" key="3">
    <source>
        <dbReference type="Proteomes" id="UP000186997"/>
    </source>
</evidence>
<sequence>MRLTVLAFAMLPAAAFAQDTTLPTPTEPVAQSQTCPAGTAWDASAAACASTSQSVVPAQGSGCSHGAAREVTS</sequence>
<evidence type="ECO:0000256" key="1">
    <source>
        <dbReference type="SAM" id="SignalP"/>
    </source>
</evidence>
<accession>A0A1R3XMY7</accession>
<keyword evidence="3" id="KW-1185">Reference proteome</keyword>
<dbReference type="Proteomes" id="UP000186997">
    <property type="component" value="Unassembled WGS sequence"/>
</dbReference>
<keyword evidence="1" id="KW-0732">Signal</keyword>
<name>A0A1R3XMY7_9RHOB</name>
<protein>
    <submittedName>
        <fullName evidence="2">Uncharacterized protein</fullName>
    </submittedName>
</protein>
<evidence type="ECO:0000313" key="2">
    <source>
        <dbReference type="EMBL" id="SIT91926.1"/>
    </source>
</evidence>